<sequence>MCPLVVFVRVSSKFRCIQVVFWILEMQSKLEATFII</sequence>
<reference evidence="1" key="1">
    <citation type="submission" date="2018-02" db="EMBL/GenBank/DDBJ databases">
        <title>Rhizophora mucronata_Transcriptome.</title>
        <authorList>
            <person name="Meera S.P."/>
            <person name="Sreeshan A."/>
            <person name="Augustine A."/>
        </authorList>
    </citation>
    <scope>NUCLEOTIDE SEQUENCE</scope>
    <source>
        <tissue evidence="1">Leaf</tissue>
    </source>
</reference>
<name>A0A2P2QXH4_RHIMU</name>
<proteinExistence type="predicted"/>
<evidence type="ECO:0000313" key="1">
    <source>
        <dbReference type="EMBL" id="MBX71709.1"/>
    </source>
</evidence>
<protein>
    <submittedName>
        <fullName evidence="1">Uncharacterized protein</fullName>
    </submittedName>
</protein>
<accession>A0A2P2QXH4</accession>
<dbReference type="EMBL" id="GGEC01091225">
    <property type="protein sequence ID" value="MBX71709.1"/>
    <property type="molecule type" value="Transcribed_RNA"/>
</dbReference>
<organism evidence="1">
    <name type="scientific">Rhizophora mucronata</name>
    <name type="common">Asiatic mangrove</name>
    <dbReference type="NCBI Taxonomy" id="61149"/>
    <lineage>
        <taxon>Eukaryota</taxon>
        <taxon>Viridiplantae</taxon>
        <taxon>Streptophyta</taxon>
        <taxon>Embryophyta</taxon>
        <taxon>Tracheophyta</taxon>
        <taxon>Spermatophyta</taxon>
        <taxon>Magnoliopsida</taxon>
        <taxon>eudicotyledons</taxon>
        <taxon>Gunneridae</taxon>
        <taxon>Pentapetalae</taxon>
        <taxon>rosids</taxon>
        <taxon>fabids</taxon>
        <taxon>Malpighiales</taxon>
        <taxon>Rhizophoraceae</taxon>
        <taxon>Rhizophora</taxon>
    </lineage>
</organism>
<dbReference type="AlphaFoldDB" id="A0A2P2QXH4"/>